<protein>
    <recommendedName>
        <fullName evidence="4">DUF4234 domain-containing protein</fullName>
    </recommendedName>
</protein>
<evidence type="ECO:0008006" key="4">
    <source>
        <dbReference type="Google" id="ProtNLM"/>
    </source>
</evidence>
<gene>
    <name evidence="2" type="ORF">E0F26_03690</name>
</gene>
<evidence type="ECO:0000313" key="2">
    <source>
        <dbReference type="EMBL" id="UZP73900.1"/>
    </source>
</evidence>
<dbReference type="RefSeq" id="WP_279242701.1">
    <property type="nucleotide sequence ID" value="NZ_CP036501.1"/>
</dbReference>
<evidence type="ECO:0000256" key="1">
    <source>
        <dbReference type="SAM" id="Phobius"/>
    </source>
</evidence>
<keyword evidence="1" id="KW-1133">Transmembrane helix</keyword>
<dbReference type="EMBL" id="CP036501">
    <property type="protein sequence ID" value="UZP73900.1"/>
    <property type="molecule type" value="Genomic_DNA"/>
</dbReference>
<keyword evidence="3" id="KW-1185">Reference proteome</keyword>
<evidence type="ECO:0000313" key="3">
    <source>
        <dbReference type="Proteomes" id="UP001317963"/>
    </source>
</evidence>
<keyword evidence="1" id="KW-0472">Membrane</keyword>
<name>A0ABY6Q4T3_9GAMM</name>
<keyword evidence="1" id="KW-0812">Transmembrane</keyword>
<organism evidence="2 3">
    <name type="scientific">Candidatus Paraluminiphilus aquimaris</name>
    <dbReference type="NCBI Taxonomy" id="2518994"/>
    <lineage>
        <taxon>Bacteria</taxon>
        <taxon>Pseudomonadati</taxon>
        <taxon>Pseudomonadota</taxon>
        <taxon>Gammaproteobacteria</taxon>
        <taxon>Cellvibrionales</taxon>
        <taxon>Halieaceae</taxon>
        <taxon>Candidatus Paraluminiphilus</taxon>
    </lineage>
</organism>
<dbReference type="Proteomes" id="UP001317963">
    <property type="component" value="Chromosome"/>
</dbReference>
<reference evidence="2 3" key="1">
    <citation type="submission" date="2019-02" db="EMBL/GenBank/DDBJ databases">
        <title>Halieaceae_genomes.</title>
        <authorList>
            <person name="Li S.-H."/>
        </authorList>
    </citation>
    <scope>NUCLEOTIDE SEQUENCE [LARGE SCALE GENOMIC DNA]</scope>
    <source>
        <strain evidence="2 3">JH123</strain>
    </source>
</reference>
<feature type="transmembrane region" description="Helical" evidence="1">
    <location>
        <begin position="54"/>
        <end position="73"/>
    </location>
</feature>
<feature type="transmembrane region" description="Helical" evidence="1">
    <location>
        <begin position="118"/>
        <end position="135"/>
    </location>
</feature>
<feature type="transmembrane region" description="Helical" evidence="1">
    <location>
        <begin position="93"/>
        <end position="111"/>
    </location>
</feature>
<accession>A0ABY6Q4T3</accession>
<sequence length="181" mass="20693">MPNESDAMKRKNSEADLAPSREELDVLLKDMPLFGLNGVRQTLQQKSKLFRTSWFLLLLLTTLYLMGWFSGILKPYMAAAVTGESADYQIHQIRFLIGFAMLVVGTVALNFNWQIERVFTVIAWVQTYFIFSGVIRQWRTLPDDRLIVIGSYAANLLIILALLIIVILEERRLNRAALAID</sequence>
<feature type="transmembrane region" description="Helical" evidence="1">
    <location>
        <begin position="147"/>
        <end position="168"/>
    </location>
</feature>
<proteinExistence type="predicted"/>